<feature type="transmembrane region" description="Helical" evidence="2">
    <location>
        <begin position="84"/>
        <end position="109"/>
    </location>
</feature>
<evidence type="ECO:0000313" key="3">
    <source>
        <dbReference type="EMBL" id="MFF3666890.1"/>
    </source>
</evidence>
<dbReference type="EMBL" id="JBIASD010000008">
    <property type="protein sequence ID" value="MFF3666890.1"/>
    <property type="molecule type" value="Genomic_DNA"/>
</dbReference>
<proteinExistence type="predicted"/>
<name>A0ABW6SPK1_9ACTN</name>
<gene>
    <name evidence="3" type="ORF">ACFYXI_14935</name>
</gene>
<comment type="caution">
    <text evidence="3">The sequence shown here is derived from an EMBL/GenBank/DDBJ whole genome shotgun (WGS) entry which is preliminary data.</text>
</comment>
<accession>A0ABW6SPK1</accession>
<evidence type="ECO:0000256" key="1">
    <source>
        <dbReference type="SAM" id="MobiDB-lite"/>
    </source>
</evidence>
<keyword evidence="2" id="KW-1133">Transmembrane helix</keyword>
<organism evidence="3 4">
    <name type="scientific">Microtetraspora malaysiensis</name>
    <dbReference type="NCBI Taxonomy" id="161358"/>
    <lineage>
        <taxon>Bacteria</taxon>
        <taxon>Bacillati</taxon>
        <taxon>Actinomycetota</taxon>
        <taxon>Actinomycetes</taxon>
        <taxon>Streptosporangiales</taxon>
        <taxon>Streptosporangiaceae</taxon>
        <taxon>Microtetraspora</taxon>
    </lineage>
</organism>
<keyword evidence="2" id="KW-0812">Transmembrane</keyword>
<feature type="compositionally biased region" description="Gly residues" evidence="1">
    <location>
        <begin position="39"/>
        <end position="48"/>
    </location>
</feature>
<dbReference type="RefSeq" id="WP_387411606.1">
    <property type="nucleotide sequence ID" value="NZ_JBIASD010000008.1"/>
</dbReference>
<evidence type="ECO:0000256" key="2">
    <source>
        <dbReference type="SAM" id="Phobius"/>
    </source>
</evidence>
<dbReference type="Proteomes" id="UP001602013">
    <property type="component" value="Unassembled WGS sequence"/>
</dbReference>
<keyword evidence="2" id="KW-0472">Membrane</keyword>
<protein>
    <submittedName>
        <fullName evidence="3">Uncharacterized protein</fullName>
    </submittedName>
</protein>
<evidence type="ECO:0000313" key="4">
    <source>
        <dbReference type="Proteomes" id="UP001602013"/>
    </source>
</evidence>
<reference evidence="3 4" key="1">
    <citation type="submission" date="2024-10" db="EMBL/GenBank/DDBJ databases">
        <title>The Natural Products Discovery Center: Release of the First 8490 Sequenced Strains for Exploring Actinobacteria Biosynthetic Diversity.</title>
        <authorList>
            <person name="Kalkreuter E."/>
            <person name="Kautsar S.A."/>
            <person name="Yang D."/>
            <person name="Bader C.D."/>
            <person name="Teijaro C.N."/>
            <person name="Fluegel L."/>
            <person name="Davis C.M."/>
            <person name="Simpson J.R."/>
            <person name="Lauterbach L."/>
            <person name="Steele A.D."/>
            <person name="Gui C."/>
            <person name="Meng S."/>
            <person name="Li G."/>
            <person name="Viehrig K."/>
            <person name="Ye F."/>
            <person name="Su P."/>
            <person name="Kiefer A.F."/>
            <person name="Nichols A."/>
            <person name="Cepeda A.J."/>
            <person name="Yan W."/>
            <person name="Fan B."/>
            <person name="Jiang Y."/>
            <person name="Adhikari A."/>
            <person name="Zheng C.-J."/>
            <person name="Schuster L."/>
            <person name="Cowan T.M."/>
            <person name="Smanski M.J."/>
            <person name="Chevrette M.G."/>
            <person name="De Carvalho L.P.S."/>
            <person name="Shen B."/>
        </authorList>
    </citation>
    <scope>NUCLEOTIDE SEQUENCE [LARGE SCALE GENOMIC DNA]</scope>
    <source>
        <strain evidence="3 4">NPDC002173</strain>
    </source>
</reference>
<keyword evidence="4" id="KW-1185">Reference proteome</keyword>
<feature type="compositionally biased region" description="Low complexity" evidence="1">
    <location>
        <begin position="26"/>
        <end position="38"/>
    </location>
</feature>
<sequence length="258" mass="27002">MDEEWARRVWPPSDQDDTVRPDPSRGGAVPPGAGPDAAEGGGTGGAGQGAFFDDDLGESLPPSASRYGTPTPPPRRMPRWLVRLIVGTLASAAAGLVIGVLVVTVMGGAPAGTVDDPLARVAYDLPPGWREGVVAPVTGFTSVAVHEGQATVMVRRGERADPADPRPAVVSLTDMYGRLLLRGDKIDVVDDRAVTAGSRRGYTRALRADYRDAVNQPAFLRVTLLVDAEGTSTVLLGLAHPDEPVARAEIDAVMAAVR</sequence>
<feature type="region of interest" description="Disordered" evidence="1">
    <location>
        <begin position="1"/>
        <end position="73"/>
    </location>
</feature>